<name>A0A2P5WJ20_GOSBA</name>
<protein>
    <submittedName>
        <fullName evidence="1">Uncharacterized protein</fullName>
    </submittedName>
</protein>
<reference evidence="1 2" key="1">
    <citation type="submission" date="2015-01" db="EMBL/GenBank/DDBJ databases">
        <title>Genome of allotetraploid Gossypium barbadense reveals genomic plasticity and fiber elongation in cotton evolution.</title>
        <authorList>
            <person name="Chen X."/>
            <person name="Liu X."/>
            <person name="Zhao B."/>
            <person name="Zheng H."/>
            <person name="Hu Y."/>
            <person name="Lu G."/>
            <person name="Yang C."/>
            <person name="Chen J."/>
            <person name="Shan C."/>
            <person name="Zhang L."/>
            <person name="Zhou Y."/>
            <person name="Wang L."/>
            <person name="Guo W."/>
            <person name="Bai Y."/>
            <person name="Ruan J."/>
            <person name="Shangguan X."/>
            <person name="Mao Y."/>
            <person name="Jiang J."/>
            <person name="Zhu Y."/>
            <person name="Lei J."/>
            <person name="Kang H."/>
            <person name="Chen S."/>
            <person name="He X."/>
            <person name="Wang R."/>
            <person name="Wang Y."/>
            <person name="Chen J."/>
            <person name="Wang L."/>
            <person name="Yu S."/>
            <person name="Wang B."/>
            <person name="Wei J."/>
            <person name="Song S."/>
            <person name="Lu X."/>
            <person name="Gao Z."/>
            <person name="Gu W."/>
            <person name="Deng X."/>
            <person name="Ma D."/>
            <person name="Wang S."/>
            <person name="Liang W."/>
            <person name="Fang L."/>
            <person name="Cai C."/>
            <person name="Zhu X."/>
            <person name="Zhou B."/>
            <person name="Zhang Y."/>
            <person name="Chen Z."/>
            <person name="Xu S."/>
            <person name="Zhu R."/>
            <person name="Wang S."/>
            <person name="Zhang T."/>
            <person name="Zhao G."/>
        </authorList>
    </citation>
    <scope>NUCLEOTIDE SEQUENCE [LARGE SCALE GENOMIC DNA]</scope>
    <source>
        <strain evidence="2">cv. Xinhai21</strain>
        <tissue evidence="1">Leaf</tissue>
    </source>
</reference>
<dbReference type="AlphaFoldDB" id="A0A2P5WJ20"/>
<sequence length="132" mass="15165">MEWYMVWNNLQAKTPDFRFLSPNHSFPFSFFPLVKQPNQANGPQHMAMGGNKHKKSFSFFTSLFKGKKGRRDHDYYSYGDDAWGAARKIYPSDEDNTHRVVAEPGIDKRASAFIANFHATRVSEAIHHQQAG</sequence>
<proteinExistence type="predicted"/>
<accession>A0A2P5WJ20</accession>
<gene>
    <name evidence="1" type="ORF">GOBAR_AA29634</name>
</gene>
<evidence type="ECO:0000313" key="1">
    <source>
        <dbReference type="EMBL" id="PPR91054.1"/>
    </source>
</evidence>
<evidence type="ECO:0000313" key="2">
    <source>
        <dbReference type="Proteomes" id="UP000239757"/>
    </source>
</evidence>
<dbReference type="PANTHER" id="PTHR33511">
    <property type="entry name" value="OS06G0632400 PROTEIN"/>
    <property type="match status" value="1"/>
</dbReference>
<dbReference type="Proteomes" id="UP000239757">
    <property type="component" value="Unassembled WGS sequence"/>
</dbReference>
<dbReference type="EMBL" id="KZ667449">
    <property type="protein sequence ID" value="PPR91054.1"/>
    <property type="molecule type" value="Genomic_DNA"/>
</dbReference>
<dbReference type="OrthoDB" id="654716at2759"/>
<organism evidence="1 2">
    <name type="scientific">Gossypium barbadense</name>
    <name type="common">Sea Island cotton</name>
    <name type="synonym">Hibiscus barbadensis</name>
    <dbReference type="NCBI Taxonomy" id="3634"/>
    <lineage>
        <taxon>Eukaryota</taxon>
        <taxon>Viridiplantae</taxon>
        <taxon>Streptophyta</taxon>
        <taxon>Embryophyta</taxon>
        <taxon>Tracheophyta</taxon>
        <taxon>Spermatophyta</taxon>
        <taxon>Magnoliopsida</taxon>
        <taxon>eudicotyledons</taxon>
        <taxon>Gunneridae</taxon>
        <taxon>Pentapetalae</taxon>
        <taxon>rosids</taxon>
        <taxon>malvids</taxon>
        <taxon>Malvales</taxon>
        <taxon>Malvaceae</taxon>
        <taxon>Malvoideae</taxon>
        <taxon>Gossypium</taxon>
    </lineage>
</organism>